<comment type="caution">
    <text evidence="2">The sequence shown here is derived from an EMBL/GenBank/DDBJ whole genome shotgun (WGS) entry which is preliminary data.</text>
</comment>
<dbReference type="InterPro" id="IPR015947">
    <property type="entry name" value="PUA-like_sf"/>
</dbReference>
<dbReference type="GeneID" id="75916104"/>
<name>A0AAD5E4P2_UMBRA</name>
<feature type="compositionally biased region" description="Basic and acidic residues" evidence="1">
    <location>
        <begin position="8"/>
        <end position="28"/>
    </location>
</feature>
<dbReference type="SUPFAM" id="SSF88697">
    <property type="entry name" value="PUA domain-like"/>
    <property type="match status" value="1"/>
</dbReference>
<reference evidence="2" key="2">
    <citation type="journal article" date="2022" name="Proc. Natl. Acad. Sci. U.S.A.">
        <title>Diploid-dominant life cycles characterize the early evolution of Fungi.</title>
        <authorList>
            <person name="Amses K.R."/>
            <person name="Simmons D.R."/>
            <person name="Longcore J.E."/>
            <person name="Mondo S.J."/>
            <person name="Seto K."/>
            <person name="Jeronimo G.H."/>
            <person name="Bonds A.E."/>
            <person name="Quandt C.A."/>
            <person name="Davis W.J."/>
            <person name="Chang Y."/>
            <person name="Federici B.A."/>
            <person name="Kuo A."/>
            <person name="LaButti K."/>
            <person name="Pangilinan J."/>
            <person name="Andreopoulos W."/>
            <person name="Tritt A."/>
            <person name="Riley R."/>
            <person name="Hundley H."/>
            <person name="Johnson J."/>
            <person name="Lipzen A."/>
            <person name="Barry K."/>
            <person name="Lang B.F."/>
            <person name="Cuomo C.A."/>
            <person name="Buchler N.E."/>
            <person name="Grigoriev I.V."/>
            <person name="Spatafora J.W."/>
            <person name="Stajich J.E."/>
            <person name="James T.Y."/>
        </authorList>
    </citation>
    <scope>NUCLEOTIDE SEQUENCE</scope>
    <source>
        <strain evidence="2">AG</strain>
    </source>
</reference>
<accession>A0AAD5E4P2</accession>
<dbReference type="Proteomes" id="UP001206595">
    <property type="component" value="Unassembled WGS sequence"/>
</dbReference>
<evidence type="ECO:0000313" key="2">
    <source>
        <dbReference type="EMBL" id="KAI8577453.1"/>
    </source>
</evidence>
<keyword evidence="3" id="KW-1185">Reference proteome</keyword>
<protein>
    <recommendedName>
        <fullName evidence="4">ASCH domain-containing protein</fullName>
    </recommendedName>
</protein>
<proteinExistence type="predicted"/>
<evidence type="ECO:0008006" key="4">
    <source>
        <dbReference type="Google" id="ProtNLM"/>
    </source>
</evidence>
<dbReference type="RefSeq" id="XP_051442457.1">
    <property type="nucleotide sequence ID" value="XM_051590761.1"/>
</dbReference>
<organism evidence="2 3">
    <name type="scientific">Umbelopsis ramanniana AG</name>
    <dbReference type="NCBI Taxonomy" id="1314678"/>
    <lineage>
        <taxon>Eukaryota</taxon>
        <taxon>Fungi</taxon>
        <taxon>Fungi incertae sedis</taxon>
        <taxon>Mucoromycota</taxon>
        <taxon>Mucoromycotina</taxon>
        <taxon>Umbelopsidomycetes</taxon>
        <taxon>Umbelopsidales</taxon>
        <taxon>Umbelopsidaceae</taxon>
        <taxon>Umbelopsis</taxon>
    </lineage>
</organism>
<reference evidence="2" key="1">
    <citation type="submission" date="2021-06" db="EMBL/GenBank/DDBJ databases">
        <authorList>
            <consortium name="DOE Joint Genome Institute"/>
            <person name="Mondo S.J."/>
            <person name="Amses K.R."/>
            <person name="Simmons D.R."/>
            <person name="Longcore J.E."/>
            <person name="Seto K."/>
            <person name="Alves G.H."/>
            <person name="Bonds A.E."/>
            <person name="Quandt C.A."/>
            <person name="Davis W.J."/>
            <person name="Chang Y."/>
            <person name="Letcher P.M."/>
            <person name="Powell M.J."/>
            <person name="Kuo A."/>
            <person name="Labutti K."/>
            <person name="Pangilinan J."/>
            <person name="Andreopoulos W."/>
            <person name="Tritt A."/>
            <person name="Riley R."/>
            <person name="Hundley H."/>
            <person name="Johnson J."/>
            <person name="Lipzen A."/>
            <person name="Barry K."/>
            <person name="Berbee M.L."/>
            <person name="Buchler N.E."/>
            <person name="Grigoriev I.V."/>
            <person name="Spatafora J.W."/>
            <person name="Stajich J.E."/>
            <person name="James T.Y."/>
        </authorList>
    </citation>
    <scope>NUCLEOTIDE SEQUENCE</scope>
    <source>
        <strain evidence="2">AG</strain>
    </source>
</reference>
<sequence length="199" mass="22371">MVSTRKRTRDDEAPEVKKEPRTKLEEKTVKHKAALIKSEDSTADSPNATTLNGLTVQQPFASAIIFGPKRIECRKQPLKITNPKEGRWLAIHCGKSKTNFTDKTYELTKKLRWTEVPSEQELMKTAGQIIGLAHFTATCPIDEISDDNVWKGAESCNNRTHAWSIDKVIPLDKPISHTGQLGLWKVKEDIAKGLLKLID</sequence>
<dbReference type="EMBL" id="MU620940">
    <property type="protein sequence ID" value="KAI8577453.1"/>
    <property type="molecule type" value="Genomic_DNA"/>
</dbReference>
<dbReference type="Gene3D" id="2.30.130.30">
    <property type="entry name" value="Hypothetical protein"/>
    <property type="match status" value="1"/>
</dbReference>
<evidence type="ECO:0000256" key="1">
    <source>
        <dbReference type="SAM" id="MobiDB-lite"/>
    </source>
</evidence>
<dbReference type="AlphaFoldDB" id="A0AAD5E4P2"/>
<feature type="region of interest" description="Disordered" evidence="1">
    <location>
        <begin position="1"/>
        <end position="50"/>
    </location>
</feature>
<evidence type="ECO:0000313" key="3">
    <source>
        <dbReference type="Proteomes" id="UP001206595"/>
    </source>
</evidence>
<gene>
    <name evidence="2" type="ORF">K450DRAFT_251709</name>
</gene>